<name>A0ABV9NE17_9GAMM</name>
<dbReference type="CDD" id="cd13604">
    <property type="entry name" value="PBP2_TRAP_ketoacid_lactate_like"/>
    <property type="match status" value="1"/>
</dbReference>
<gene>
    <name evidence="2" type="ORF">ACFO3Q_00375</name>
</gene>
<dbReference type="PANTHER" id="PTHR33376">
    <property type="match status" value="1"/>
</dbReference>
<comment type="caution">
    <text evidence="2">The sequence shown here is derived from an EMBL/GenBank/DDBJ whole genome shotgun (WGS) entry which is preliminary data.</text>
</comment>
<proteinExistence type="predicted"/>
<dbReference type="Gene3D" id="3.40.190.10">
    <property type="entry name" value="Periplasmic binding protein-like II"/>
    <property type="match status" value="1"/>
</dbReference>
<dbReference type="InterPro" id="IPR018389">
    <property type="entry name" value="DctP_fam"/>
</dbReference>
<keyword evidence="1" id="KW-0732">Signal</keyword>
<evidence type="ECO:0000313" key="2">
    <source>
        <dbReference type="EMBL" id="MFC4726632.1"/>
    </source>
</evidence>
<evidence type="ECO:0000256" key="1">
    <source>
        <dbReference type="ARBA" id="ARBA00022729"/>
    </source>
</evidence>
<dbReference type="PIRSF" id="PIRSF039026">
    <property type="entry name" value="SiaP"/>
    <property type="match status" value="1"/>
</dbReference>
<dbReference type="PROSITE" id="PS51257">
    <property type="entry name" value="PROKAR_LIPOPROTEIN"/>
    <property type="match status" value="1"/>
</dbReference>
<organism evidence="2 3">
    <name type="scientific">Coralloluteibacterium thermophilum</name>
    <dbReference type="NCBI Taxonomy" id="2707049"/>
    <lineage>
        <taxon>Bacteria</taxon>
        <taxon>Pseudomonadati</taxon>
        <taxon>Pseudomonadota</taxon>
        <taxon>Gammaproteobacteria</taxon>
        <taxon>Lysobacterales</taxon>
        <taxon>Lysobacteraceae</taxon>
        <taxon>Coralloluteibacterium</taxon>
    </lineage>
</organism>
<accession>A0ABV9NE17</accession>
<dbReference type="InterPro" id="IPR026289">
    <property type="entry name" value="SBP_TakP-like"/>
</dbReference>
<protein>
    <submittedName>
        <fullName evidence="2">TRAP transporter substrate-binding protein</fullName>
    </submittedName>
</protein>
<dbReference type="SUPFAM" id="SSF53850">
    <property type="entry name" value="Periplasmic binding protein-like II"/>
    <property type="match status" value="1"/>
</dbReference>
<keyword evidence="3" id="KW-1185">Reference proteome</keyword>
<dbReference type="Gene3D" id="3.40.190.170">
    <property type="entry name" value="Bacterial extracellular solute-binding protein, family 7"/>
    <property type="match status" value="1"/>
</dbReference>
<sequence>MSPARGATRRGVRGATAGTALAAGLAACGAPQPPEPARREPTRRWRMATTWPAGFPGLGEGARWLGEAITEASGGQLQVEVAPAGVAVPTFDVFDAVARGTVEMGHAASWYWMEKAAAMPLFTAVPFGLDAEETLAWLHQGEGLALWRELYAHFGLMVLPAGNTGMHMAGWSRRQIRSLADLQGLRIRMPGLGGQVMARAGAQVVPTAGAQLVEALERGRLDAAEWMGPYNDLEFGLEGAAGFYYFPGWQKPQMTAECLVNLDAWNALPEHLQRLVALCCRALDAGMLAHYAVRNQEALDRIVRAARAELRRLPEDVLVALQRAAEQELGDLAAADPFARRVIESQRAFRARGADWRTVSAEAYAAARG</sequence>
<dbReference type="EMBL" id="JBHSGG010000001">
    <property type="protein sequence ID" value="MFC4726632.1"/>
    <property type="molecule type" value="Genomic_DNA"/>
</dbReference>
<evidence type="ECO:0000313" key="3">
    <source>
        <dbReference type="Proteomes" id="UP001595892"/>
    </source>
</evidence>
<dbReference type="Proteomes" id="UP001595892">
    <property type="component" value="Unassembled WGS sequence"/>
</dbReference>
<reference evidence="3" key="1">
    <citation type="journal article" date="2019" name="Int. J. Syst. Evol. Microbiol.">
        <title>The Global Catalogue of Microorganisms (GCM) 10K type strain sequencing project: providing services to taxonomists for standard genome sequencing and annotation.</title>
        <authorList>
            <consortium name="The Broad Institute Genomics Platform"/>
            <consortium name="The Broad Institute Genome Sequencing Center for Infectious Disease"/>
            <person name="Wu L."/>
            <person name="Ma J."/>
        </authorList>
    </citation>
    <scope>NUCLEOTIDE SEQUENCE [LARGE SCALE GENOMIC DNA]</scope>
    <source>
        <strain evidence="3">CGMCC 1.13574</strain>
    </source>
</reference>
<dbReference type="InterPro" id="IPR006311">
    <property type="entry name" value="TAT_signal"/>
</dbReference>
<dbReference type="PANTHER" id="PTHR33376:SF5">
    <property type="entry name" value="EXTRACYTOPLASMIC SOLUTE RECEPTOR PROTEIN"/>
    <property type="match status" value="1"/>
</dbReference>
<dbReference type="PROSITE" id="PS51318">
    <property type="entry name" value="TAT"/>
    <property type="match status" value="1"/>
</dbReference>
<dbReference type="Pfam" id="PF03480">
    <property type="entry name" value="DctP"/>
    <property type="match status" value="1"/>
</dbReference>
<dbReference type="InterPro" id="IPR038404">
    <property type="entry name" value="TRAP_DctP_sf"/>
</dbReference>
<dbReference type="RefSeq" id="WP_377002531.1">
    <property type="nucleotide sequence ID" value="NZ_JBHSGG010000001.1"/>
</dbReference>